<keyword evidence="1" id="KW-0175">Coiled coil</keyword>
<dbReference type="InterPro" id="IPR036514">
    <property type="entry name" value="SGNH_hydro_sf"/>
</dbReference>
<organism evidence="2 3">
    <name type="scientific">Mytilus edulis</name>
    <name type="common">Blue mussel</name>
    <dbReference type="NCBI Taxonomy" id="6550"/>
    <lineage>
        <taxon>Eukaryota</taxon>
        <taxon>Metazoa</taxon>
        <taxon>Spiralia</taxon>
        <taxon>Lophotrochozoa</taxon>
        <taxon>Mollusca</taxon>
        <taxon>Bivalvia</taxon>
        <taxon>Autobranchia</taxon>
        <taxon>Pteriomorphia</taxon>
        <taxon>Mytilida</taxon>
        <taxon>Mytiloidea</taxon>
        <taxon>Mytilidae</taxon>
        <taxon>Mytilinae</taxon>
        <taxon>Mytilus</taxon>
    </lineage>
</organism>
<evidence type="ECO:0000256" key="1">
    <source>
        <dbReference type="SAM" id="Coils"/>
    </source>
</evidence>
<dbReference type="SUPFAM" id="SSF56219">
    <property type="entry name" value="DNase I-like"/>
    <property type="match status" value="1"/>
</dbReference>
<keyword evidence="3" id="KW-1185">Reference proteome</keyword>
<proteinExistence type="predicted"/>
<feature type="coiled-coil region" evidence="1">
    <location>
        <begin position="122"/>
        <end position="220"/>
    </location>
</feature>
<dbReference type="OrthoDB" id="5982747at2759"/>
<comment type="caution">
    <text evidence="2">The sequence shown here is derived from an EMBL/GenBank/DDBJ whole genome shotgun (WGS) entry which is preliminary data.</text>
</comment>
<evidence type="ECO:0000313" key="3">
    <source>
        <dbReference type="Proteomes" id="UP000683360"/>
    </source>
</evidence>
<evidence type="ECO:0000313" key="2">
    <source>
        <dbReference type="EMBL" id="CAG2253894.1"/>
    </source>
</evidence>
<sequence>MHDEKITITVEKLPVFDTTNNTTCTNSPDMSLVEVIKSQIKAELYQFKSSLDKVENSVVILAEKNNSDKTSITERLDAINKLVAQIKITNAVGTDNKKLETIIDKLSNLTKNDGKSGSEPGLEQARLENQQLKNKIDKTNHESMLEIEHLKEKLESTVKNHKLITDEKDKHITSLQKDIDHKDQVMREIINENTRLKKDNEELSQNLSLSKEEILIMKNQLRMTEDQNNEHGSWSQVERKEKKEKPKVLLVGTSNTEQIKTERLSAQFDTMKKIAYHIDQAEKVIDELEESYNPDVIAYHILSNELTKKSSSECVLQLEKLIQKTKEKRPDSKIVVSLATNRSDERKYNLKVNTVNSLVKEMHEESSDFVICDNHNLSVSGEINKKFINNDGYHLSDVGVKVLAANIRKCVDQILGIPFIKRRGPVNRLVETHNNKSFSSPLCNYKIYHNFRNQNEKSRRLFGGISVMVRRSISAGVAPLPITNSNFMWFRLDKNYFSLNRDLYICFLHIPPENSTYSIKEGDQFECLINDITNMYDKGDIALFGDFNARVAVDVDFIPNDNCSKFMPDEHYIEDVPCTTRESQDQVRCNRGKSLIDLCIQSRLRILNGRTLGDFSGKFTAHCSLGSSVIDYIIGSESISHRFLCMKVHDFQRSISNHCLLSCILSVDFDEQLNSETTKLFPLPLRYKWTDGSISKFQEALACPSVASKLEEFNNCNISLDKNGIEKAVVDMNNCILEAANISLKARKGVMRKNNKKKKKPWFTPDLHEMKTSLDYLSKQLAFRPFDNQLRHKCFCLSKQYNKLRKERRRNHFKDIVNKMKNLSTKNPKQFWEIVNTLKFCDSEKEEIPITPSVLLDHFKELNKVSVNKKTSKLALYGELGRYPIYIDIVSSMLKYWTRLENDKTGDKLLSHALAENLLMIENNQNCWLSSIKNILKKFNMFNSNESELTQLHVSMKNGDIQRIIKSTKIKNSCEVEDEKHILLDCQKYFTIRQTYIDICYNKNSSKLNTDNKFIWLMSNEHANVCRNISRFLSLSIFYKTLSKAIEKLSS</sequence>
<dbReference type="AlphaFoldDB" id="A0A8S3V709"/>
<protein>
    <recommendedName>
        <fullName evidence="4">Endonuclease/exonuclease/phosphatase domain-containing protein</fullName>
    </recommendedName>
</protein>
<name>A0A8S3V709_MYTED</name>
<dbReference type="Proteomes" id="UP000683360">
    <property type="component" value="Unassembled WGS sequence"/>
</dbReference>
<gene>
    <name evidence="2" type="ORF">MEDL_65405</name>
</gene>
<dbReference type="Gene3D" id="3.60.10.10">
    <property type="entry name" value="Endonuclease/exonuclease/phosphatase"/>
    <property type="match status" value="1"/>
</dbReference>
<reference evidence="2" key="1">
    <citation type="submission" date="2021-03" db="EMBL/GenBank/DDBJ databases">
        <authorList>
            <person name="Bekaert M."/>
        </authorList>
    </citation>
    <scope>NUCLEOTIDE SEQUENCE</scope>
</reference>
<dbReference type="EMBL" id="CAJPWZ010003188">
    <property type="protein sequence ID" value="CAG2253894.1"/>
    <property type="molecule type" value="Genomic_DNA"/>
</dbReference>
<dbReference type="InterPro" id="IPR036691">
    <property type="entry name" value="Endo/exonu/phosph_ase_sf"/>
</dbReference>
<dbReference type="Gene3D" id="3.40.50.1110">
    <property type="entry name" value="SGNH hydrolase"/>
    <property type="match status" value="1"/>
</dbReference>
<accession>A0A8S3V709</accession>
<dbReference type="SUPFAM" id="SSF52266">
    <property type="entry name" value="SGNH hydrolase"/>
    <property type="match status" value="1"/>
</dbReference>
<evidence type="ECO:0008006" key="4">
    <source>
        <dbReference type="Google" id="ProtNLM"/>
    </source>
</evidence>